<evidence type="ECO:0000313" key="2">
    <source>
        <dbReference type="Proteomes" id="UP000290296"/>
    </source>
</evidence>
<reference evidence="1 2" key="1">
    <citation type="submission" date="2018-11" db="EMBL/GenBank/DDBJ databases">
        <authorList>
            <person name="Liu Z."/>
            <person name="Teng T."/>
        </authorList>
    </citation>
    <scope>NUCLEOTIDE SEQUENCE [LARGE SCALE GENOMIC DNA]</scope>
</reference>
<gene>
    <name evidence="1" type="ORF">Henu2_gp21</name>
</gene>
<accession>A0A410T478</accession>
<dbReference type="EMBL" id="MK211557">
    <property type="protein sequence ID" value="QAU03493.1"/>
    <property type="molecule type" value="Genomic_DNA"/>
</dbReference>
<organism evidence="1 2">
    <name type="scientific">Staphylococcus phage Henu2</name>
    <dbReference type="NCBI Taxonomy" id="2492948"/>
    <lineage>
        <taxon>Viruses</taxon>
        <taxon>Duplodnaviria</taxon>
        <taxon>Heunggongvirae</taxon>
        <taxon>Uroviricota</taxon>
        <taxon>Caudoviricetes</taxon>
        <taxon>Azeredovirinae</taxon>
        <taxon>Phietavirus</taxon>
        <taxon>Phietavirus Henu2</taxon>
    </lineage>
</organism>
<protein>
    <submittedName>
        <fullName evidence="1">Uncharacterized protein</fullName>
    </submittedName>
</protein>
<name>A0A410T478_9CAUD</name>
<keyword evidence="2" id="KW-1185">Reference proteome</keyword>
<proteinExistence type="predicted"/>
<sequence length="55" mass="6399">MEGLQIKNIEATNLDELKKLIESTLKAIEVVEENLEKINNFEIKVIQKSRKEDTK</sequence>
<dbReference type="Proteomes" id="UP000290296">
    <property type="component" value="Genome"/>
</dbReference>
<evidence type="ECO:0000313" key="1">
    <source>
        <dbReference type="EMBL" id="QAU03493.1"/>
    </source>
</evidence>